<feature type="domain" description="Putative zinc-finger" evidence="2">
    <location>
        <begin position="10"/>
        <end position="38"/>
    </location>
</feature>
<keyword evidence="1" id="KW-1133">Transmembrane helix</keyword>
<evidence type="ECO:0000313" key="4">
    <source>
        <dbReference type="Proteomes" id="UP000199197"/>
    </source>
</evidence>
<keyword evidence="1" id="KW-0472">Membrane</keyword>
<feature type="transmembrane region" description="Helical" evidence="1">
    <location>
        <begin position="86"/>
        <end position="106"/>
    </location>
</feature>
<keyword evidence="1 3" id="KW-0812">Transmembrane</keyword>
<sequence length="264" mass="30748">MIDHKTIKIMINLYLDGELAGEELEQFKQHIKECDECARLLKKQRDFIDAIRSLKDEVNVDFKDFKEGLIEQIERYKIGKERKLKYALLLSALVILLFGMFAIFYFHASRVDLVKIAVENHIRQVRGQLPLEVETSSEAEISKWFEGKLRFNFRLPRYPDPSNQPYKIRGARLVALNNDYAALVSYEMDNHPMTLLVAPSQSATPHGAKKVKFKEIDFYLDNQNGFNILSWTDKGLTYALVFDFNNFDWKKPCIVCHSQGTKEM</sequence>
<evidence type="ECO:0000256" key="1">
    <source>
        <dbReference type="SAM" id="Phobius"/>
    </source>
</evidence>
<keyword evidence="4" id="KW-1185">Reference proteome</keyword>
<proteinExistence type="predicted"/>
<dbReference type="Proteomes" id="UP000199197">
    <property type="component" value="Unassembled WGS sequence"/>
</dbReference>
<dbReference type="AlphaFoldDB" id="A0A0P1MN19"/>
<reference evidence="4" key="1">
    <citation type="submission" date="2015-11" db="EMBL/GenBank/DDBJ databases">
        <authorList>
            <person name="Varghese N."/>
        </authorList>
    </citation>
    <scope>NUCLEOTIDE SEQUENCE [LARGE SCALE GENOMIC DNA]</scope>
    <source>
        <strain evidence="4">JGI-23</strain>
    </source>
</reference>
<dbReference type="InterPro" id="IPR041916">
    <property type="entry name" value="Anti_sigma_zinc_sf"/>
</dbReference>
<accession>A0A0P1MN19</accession>
<dbReference type="Pfam" id="PF13490">
    <property type="entry name" value="zf-HC2"/>
    <property type="match status" value="1"/>
</dbReference>
<evidence type="ECO:0000259" key="2">
    <source>
        <dbReference type="Pfam" id="PF13490"/>
    </source>
</evidence>
<gene>
    <name evidence="3" type="ORF">JGI23_00196</name>
</gene>
<dbReference type="OrthoDB" id="7549755at2"/>
<dbReference type="Gene3D" id="1.10.10.1320">
    <property type="entry name" value="Anti-sigma factor, zinc-finger domain"/>
    <property type="match status" value="1"/>
</dbReference>
<dbReference type="InterPro" id="IPR027383">
    <property type="entry name" value="Znf_put"/>
</dbReference>
<evidence type="ECO:0000313" key="3">
    <source>
        <dbReference type="EMBL" id="CUS96868.1"/>
    </source>
</evidence>
<organism evidence="3 4">
    <name type="scientific">Candidatus Chryseopegocella kryptomonas</name>
    <dbReference type="NCBI Taxonomy" id="1633643"/>
    <lineage>
        <taxon>Bacteria</taxon>
        <taxon>Pseudomonadati</taxon>
        <taxon>Candidatus Kryptoniota</taxon>
        <taxon>Candidatus Chryseopegocella</taxon>
    </lineage>
</organism>
<protein>
    <submittedName>
        <fullName evidence="3">Transmembrane transcriptional regulator (Anti-sigma factor RsiW)</fullName>
    </submittedName>
</protein>
<dbReference type="RefSeq" id="WP_092347075.1">
    <property type="nucleotide sequence ID" value="NZ_CZVW01000002.1"/>
</dbReference>
<dbReference type="EMBL" id="CZVW01000002">
    <property type="protein sequence ID" value="CUS96868.1"/>
    <property type="molecule type" value="Genomic_DNA"/>
</dbReference>
<name>A0A0P1MN19_9BACT</name>